<proteinExistence type="predicted"/>
<keyword evidence="4" id="KW-0732">Signal</keyword>
<feature type="domain" description="Gram-positive cocci surface proteins LPxTG" evidence="7">
    <location>
        <begin position="246"/>
        <end position="279"/>
    </location>
</feature>
<dbReference type="EMBL" id="CP048104">
    <property type="protein sequence ID" value="QKG83362.1"/>
    <property type="molecule type" value="Genomic_DNA"/>
</dbReference>
<evidence type="ECO:0000256" key="2">
    <source>
        <dbReference type="ARBA" id="ARBA00022512"/>
    </source>
</evidence>
<evidence type="ECO:0000256" key="4">
    <source>
        <dbReference type="ARBA" id="ARBA00022729"/>
    </source>
</evidence>
<feature type="compositionally biased region" description="Basic and acidic residues" evidence="6">
    <location>
        <begin position="171"/>
        <end position="184"/>
    </location>
</feature>
<dbReference type="Pfam" id="PF00746">
    <property type="entry name" value="Gram_pos_anchor"/>
    <property type="match status" value="1"/>
</dbReference>
<evidence type="ECO:0000256" key="1">
    <source>
        <dbReference type="ARBA" id="ARBA00004168"/>
    </source>
</evidence>
<evidence type="ECO:0000313" key="8">
    <source>
        <dbReference type="EMBL" id="QKG83362.1"/>
    </source>
</evidence>
<keyword evidence="2" id="KW-0134">Cell wall</keyword>
<sequence length="282" mass="30157">MGKRYYYDNAPLWFRLKEKAKKLREPKEPVPYYLNDGPIGEKIGKVGKKAVTVAAVATMSVSVLGPPVFALPTDSSTSMFSNPGNPGDPAMPSKPDDNPVKSEGPSTPGNSRDTGNPGQPDSPNDPGVNPGQLDKPEEKPVEKPDKSHPSDKPEETADAPRSSDNPGSTVKAKESPSEPAKSESPKPSVQTPATNQSKDISVAQEKPNEPISDEKPTNTMEKNRNVQLAKDTQKEAKNEAIRTEEGGELPETSTNSPLFTILSSMGVLAGTGLLFSRRKVGE</sequence>
<dbReference type="InterPro" id="IPR019931">
    <property type="entry name" value="LPXTG_anchor"/>
</dbReference>
<gene>
    <name evidence="8" type="ORF">GXN76_02010</name>
</gene>
<feature type="compositionally biased region" description="Basic and acidic residues" evidence="6">
    <location>
        <begin position="206"/>
        <end position="224"/>
    </location>
</feature>
<dbReference type="KEGG" id="kpul:GXN76_02010"/>
<evidence type="ECO:0000256" key="5">
    <source>
        <dbReference type="ARBA" id="ARBA00023088"/>
    </source>
</evidence>
<protein>
    <submittedName>
        <fullName evidence="8">LPXTG cell wall anchor domain-containing protein</fullName>
    </submittedName>
</protein>
<organism evidence="8 9">
    <name type="scientific">Kroppenstedtia pulmonis</name>
    <dbReference type="NCBI Taxonomy" id="1380685"/>
    <lineage>
        <taxon>Bacteria</taxon>
        <taxon>Bacillati</taxon>
        <taxon>Bacillota</taxon>
        <taxon>Bacilli</taxon>
        <taxon>Bacillales</taxon>
        <taxon>Thermoactinomycetaceae</taxon>
        <taxon>Kroppenstedtia</taxon>
    </lineage>
</organism>
<evidence type="ECO:0000256" key="3">
    <source>
        <dbReference type="ARBA" id="ARBA00022525"/>
    </source>
</evidence>
<accession>A0A7D3XP68</accession>
<feature type="compositionally biased region" description="Polar residues" evidence="6">
    <location>
        <begin position="104"/>
        <end position="122"/>
    </location>
</feature>
<name>A0A7D3XP68_9BACL</name>
<dbReference type="RefSeq" id="WP_173219976.1">
    <property type="nucleotide sequence ID" value="NZ_CP048104.1"/>
</dbReference>
<dbReference type="AlphaFoldDB" id="A0A7D3XP68"/>
<keyword evidence="3" id="KW-0964">Secreted</keyword>
<keyword evidence="5" id="KW-0572">Peptidoglycan-anchor</keyword>
<evidence type="ECO:0000313" key="9">
    <source>
        <dbReference type="Proteomes" id="UP000503088"/>
    </source>
</evidence>
<feature type="compositionally biased region" description="Polar residues" evidence="6">
    <location>
        <begin position="73"/>
        <end position="84"/>
    </location>
</feature>
<feature type="compositionally biased region" description="Basic and acidic residues" evidence="6">
    <location>
        <begin position="231"/>
        <end position="245"/>
    </location>
</feature>
<dbReference type="Proteomes" id="UP000503088">
    <property type="component" value="Chromosome"/>
</dbReference>
<feature type="region of interest" description="Disordered" evidence="6">
    <location>
        <begin position="64"/>
        <end position="255"/>
    </location>
</feature>
<feature type="compositionally biased region" description="Basic and acidic residues" evidence="6">
    <location>
        <begin position="134"/>
        <end position="155"/>
    </location>
</feature>
<evidence type="ECO:0000259" key="7">
    <source>
        <dbReference type="Pfam" id="PF00746"/>
    </source>
</evidence>
<reference evidence="8 9" key="1">
    <citation type="submission" date="2020-01" db="EMBL/GenBank/DDBJ databases">
        <authorList>
            <person name="Gulvik C.A."/>
            <person name="Batra D.G."/>
        </authorList>
    </citation>
    <scope>NUCLEOTIDE SEQUENCE [LARGE SCALE GENOMIC DNA]</scope>
    <source>
        <strain evidence="8 9">W9323</strain>
    </source>
</reference>
<keyword evidence="9" id="KW-1185">Reference proteome</keyword>
<dbReference type="NCBIfam" id="TIGR01167">
    <property type="entry name" value="LPXTG_anchor"/>
    <property type="match status" value="1"/>
</dbReference>
<comment type="subcellular location">
    <subcellularLocation>
        <location evidence="1">Secreted</location>
        <location evidence="1">Cell wall</location>
        <topology evidence="1">Peptidoglycan-anchor</topology>
    </subcellularLocation>
</comment>
<evidence type="ECO:0000256" key="6">
    <source>
        <dbReference type="SAM" id="MobiDB-lite"/>
    </source>
</evidence>
<feature type="compositionally biased region" description="Polar residues" evidence="6">
    <location>
        <begin position="189"/>
        <end position="199"/>
    </location>
</feature>